<evidence type="ECO:0000313" key="2">
    <source>
        <dbReference type="EMBL" id="MBD7980292.1"/>
    </source>
</evidence>
<feature type="compositionally biased region" description="Basic and acidic residues" evidence="1">
    <location>
        <begin position="244"/>
        <end position="253"/>
    </location>
</feature>
<accession>A0ABR8TX27</accession>
<dbReference type="Proteomes" id="UP000655570">
    <property type="component" value="Unassembled WGS sequence"/>
</dbReference>
<proteinExistence type="predicted"/>
<keyword evidence="2" id="KW-0067">ATP-binding</keyword>
<organism evidence="2 3">
    <name type="scientific">Oerskovia merdavium</name>
    <dbReference type="NCBI Taxonomy" id="2762227"/>
    <lineage>
        <taxon>Bacteria</taxon>
        <taxon>Bacillati</taxon>
        <taxon>Actinomycetota</taxon>
        <taxon>Actinomycetes</taxon>
        <taxon>Micrococcales</taxon>
        <taxon>Cellulomonadaceae</taxon>
        <taxon>Oerskovia</taxon>
    </lineage>
</organism>
<sequence length="1196" mass="123867">MTEDAFGTAALRRAVTEAWLASPTRFREDANTEEDQARGYYRDRVVVELAQNAADAAAHGGAPGRLVLRLAPDASGSWWLTAENSGAPLDARGVASLASMRASAKVVPTKRASDGARRAFPATSSGSDPTAELQPVGEGPGRVGRFGVGFAAVRSVADEIVVRSTLGGVVFSLDRTRDALDGLTGAPGGERAEQADADRLAAAVLERGAALPVLRLPFPTDPLPASPAGPTLAGLEPSQGRDLAGPDRAEGAREPGGPWAPDTVVSLRLRDEQAVLAVRHQLDELDDALLLALPALDEVVVVVADTGEVRHLQDADARWTVLREAGESSADLLASLPVEQQHAGWSLLWALPHEPTAVSGLLHAPTPTDERLTFPALLIASFPLDPSRRHVLPGPVTEDLAARAGEAYARLLARLAAWDAGGASIAASVSDVQTGHLPGTGRSHVPGHVLGLVPTGLPTGEVDARIREVALDALRGTRLLAPVREDRAATAHRDDQDEPDAARYLVAPRDAQVLAGEVGRDPDVLRVLGRWVPGLVDVPSPFLAVARSLGVQSHDLADVLDELPAGMGPSSWREVYAVLAPHRGQPGGLDALGAVTVPLADGRTVRGARGTLLLSPGDEVPGADGASGAAGSSPFLALARSLGLRLVHPEAAHPLLERLGATVSSARTLLEEPAVRDHVLHLADEAADGDPLLGDLEDVGDDGPALWTNRLPAPDTEADAPAPVSGAQGDVPAQVPSAVGQVLALVRAALDEGALPAELPFWLGELPLPTADGDLSPARECVLPGSWAAEHLDGLVPLAAEAEPSGAWSEDVLRAVGVQADVSVYRVADVLTPWARGTDLADDAADPADPQSWLAGWTDYLDFLAGLHGGGAYVGDLVGVADLDAVADDAWPAFLARLAHDPDARAALLDPVRGQGSARAGDAPSYTAWWLRRHLGAPFAAQPGTVPFLADPPPEARGLDAEMVRALGGVVRLEDLDPADWSGYLAALPDVGTPLPLTASLAVWRGLGALARRVPAAEVLDELPERLPGLRGGRATCVVAEDLAVATSAMWAQVRTVLPVAPDGAGDAVRAGEALADLLDLPLLAPPGSADVPVPDGEGSRQVVDARVVGLVEGVPGHWFEHDVLTVDGVEVDWWVCAGGGGPEVHAATTSALARGLAAAAGRADARYLLEVALLDPDGADELRAESAWDGADPPR</sequence>
<feature type="region of interest" description="Disordered" evidence="1">
    <location>
        <begin position="221"/>
        <end position="260"/>
    </location>
</feature>
<keyword evidence="2" id="KW-0547">Nucleotide-binding</keyword>
<dbReference type="EMBL" id="JACSQF010000005">
    <property type="protein sequence ID" value="MBD7980292.1"/>
    <property type="molecule type" value="Genomic_DNA"/>
</dbReference>
<dbReference type="InterPro" id="IPR036890">
    <property type="entry name" value="HATPase_C_sf"/>
</dbReference>
<feature type="compositionally biased region" description="Low complexity" evidence="1">
    <location>
        <begin position="712"/>
        <end position="723"/>
    </location>
</feature>
<evidence type="ECO:0000313" key="3">
    <source>
        <dbReference type="Proteomes" id="UP000655570"/>
    </source>
</evidence>
<feature type="region of interest" description="Disordered" evidence="1">
    <location>
        <begin position="108"/>
        <end position="139"/>
    </location>
</feature>
<dbReference type="GO" id="GO:0005524">
    <property type="term" value="F:ATP binding"/>
    <property type="evidence" value="ECO:0007669"/>
    <property type="project" value="UniProtKB-KW"/>
</dbReference>
<dbReference type="SUPFAM" id="SSF55874">
    <property type="entry name" value="ATPase domain of HSP90 chaperone/DNA topoisomerase II/histidine kinase"/>
    <property type="match status" value="1"/>
</dbReference>
<evidence type="ECO:0000256" key="1">
    <source>
        <dbReference type="SAM" id="MobiDB-lite"/>
    </source>
</evidence>
<comment type="caution">
    <text evidence="2">The sequence shown here is derived from an EMBL/GenBank/DDBJ whole genome shotgun (WGS) entry which is preliminary data.</text>
</comment>
<keyword evidence="3" id="KW-1185">Reference proteome</keyword>
<protein>
    <submittedName>
        <fullName evidence="2">ATP-binding protein</fullName>
    </submittedName>
</protein>
<feature type="region of interest" description="Disordered" evidence="1">
    <location>
        <begin position="709"/>
        <end position="728"/>
    </location>
</feature>
<reference evidence="2 3" key="1">
    <citation type="submission" date="2020-08" db="EMBL/GenBank/DDBJ databases">
        <title>A Genomic Blueprint of the Chicken Gut Microbiome.</title>
        <authorList>
            <person name="Gilroy R."/>
            <person name="Ravi A."/>
            <person name="Getino M."/>
            <person name="Pursley I."/>
            <person name="Horton D.L."/>
            <person name="Alikhan N.-F."/>
            <person name="Baker D."/>
            <person name="Gharbi K."/>
            <person name="Hall N."/>
            <person name="Watson M."/>
            <person name="Adriaenssens E.M."/>
            <person name="Foster-Nyarko E."/>
            <person name="Jarju S."/>
            <person name="Secka A."/>
            <person name="Antonio M."/>
            <person name="Oren A."/>
            <person name="Chaudhuri R."/>
            <person name="La Ragione R.M."/>
            <person name="Hildebrand F."/>
            <person name="Pallen M.J."/>
        </authorList>
    </citation>
    <scope>NUCLEOTIDE SEQUENCE [LARGE SCALE GENOMIC DNA]</scope>
    <source>
        <strain evidence="2 3">Sa2CUA9</strain>
    </source>
</reference>
<gene>
    <name evidence="2" type="ORF">H9641_06115</name>
</gene>
<name>A0ABR8TX27_9CELL</name>
<dbReference type="RefSeq" id="WP_191801975.1">
    <property type="nucleotide sequence ID" value="NZ_JACSQF010000005.1"/>
</dbReference>